<dbReference type="GeneID" id="77004412"/>
<evidence type="ECO:0000313" key="2">
    <source>
        <dbReference type="Proteomes" id="UP001207626"/>
    </source>
</evidence>
<reference evidence="1 2" key="1">
    <citation type="submission" date="2022-05" db="EMBL/GenBank/DDBJ databases">
        <title>Genome Sequencing of Bee-Associated Microbes.</title>
        <authorList>
            <person name="Dunlap C."/>
        </authorList>
    </citation>
    <scope>NUCLEOTIDE SEQUENCE [LARGE SCALE GENOMIC DNA]</scope>
    <source>
        <strain evidence="1 2">NRRL NRS-1438</strain>
    </source>
</reference>
<proteinExistence type="predicted"/>
<dbReference type="RefSeq" id="WP_240463738.1">
    <property type="nucleotide sequence ID" value="NZ_JAFFHZ010000001.1"/>
</dbReference>
<dbReference type="InterPro" id="IPR025619">
    <property type="entry name" value="YlzJ"/>
</dbReference>
<keyword evidence="2" id="KW-1185">Reference proteome</keyword>
<protein>
    <submittedName>
        <fullName evidence="1">YlzJ-like family protein</fullName>
    </submittedName>
</protein>
<dbReference type="EMBL" id="JAMDLW010000001">
    <property type="protein sequence ID" value="MCY9518428.1"/>
    <property type="molecule type" value="Genomic_DNA"/>
</dbReference>
<comment type="caution">
    <text evidence="1">The sequence shown here is derived from an EMBL/GenBank/DDBJ whole genome shotgun (WGS) entry which is preliminary data.</text>
</comment>
<accession>A0ABT4DQP1</accession>
<evidence type="ECO:0000313" key="1">
    <source>
        <dbReference type="EMBL" id="MCY9518428.1"/>
    </source>
</evidence>
<gene>
    <name evidence="1" type="ORF">M5X09_01920</name>
</gene>
<dbReference type="Proteomes" id="UP001207626">
    <property type="component" value="Unassembled WGS sequence"/>
</dbReference>
<sequence>MMLYTVMPMEQVLNGYDKEPKFMEMEWQGRTLLVEQIDLTTVRIERLLQGRELHDFLLPCFAPGTVLSLR</sequence>
<name>A0ABT4DQP1_9BACL</name>
<dbReference type="Pfam" id="PF14035">
    <property type="entry name" value="YlzJ"/>
    <property type="match status" value="1"/>
</dbReference>
<organism evidence="1 2">
    <name type="scientific">Paenibacillus apiarius</name>
    <dbReference type="NCBI Taxonomy" id="46240"/>
    <lineage>
        <taxon>Bacteria</taxon>
        <taxon>Bacillati</taxon>
        <taxon>Bacillota</taxon>
        <taxon>Bacilli</taxon>
        <taxon>Bacillales</taxon>
        <taxon>Paenibacillaceae</taxon>
        <taxon>Paenibacillus</taxon>
    </lineage>
</organism>